<dbReference type="Pfam" id="PF01522">
    <property type="entry name" value="Polysacc_deac_1"/>
    <property type="match status" value="1"/>
</dbReference>
<evidence type="ECO:0000313" key="3">
    <source>
        <dbReference type="EMBL" id="TCL39173.1"/>
    </source>
</evidence>
<accession>A0A4R1Q364</accession>
<dbReference type="NCBIfam" id="TIGR02764">
    <property type="entry name" value="spore_ybaN_pdaB"/>
    <property type="match status" value="1"/>
</dbReference>
<dbReference type="RefSeq" id="WP_132075305.1">
    <property type="nucleotide sequence ID" value="NZ_DAIMLW010000020.1"/>
</dbReference>
<keyword evidence="1" id="KW-1133">Transmembrane helix</keyword>
<dbReference type="AlphaFoldDB" id="A0A4R1Q364"/>
<dbReference type="PROSITE" id="PS51677">
    <property type="entry name" value="NODB"/>
    <property type="match status" value="1"/>
</dbReference>
<protein>
    <submittedName>
        <fullName evidence="3">Polysaccharide deacetylase family sporulation protein PdaB</fullName>
    </submittedName>
</protein>
<feature type="domain" description="NodB homology" evidence="2">
    <location>
        <begin position="51"/>
        <end position="230"/>
    </location>
</feature>
<dbReference type="EMBL" id="SLUI01000002">
    <property type="protein sequence ID" value="TCL39173.1"/>
    <property type="molecule type" value="Genomic_DNA"/>
</dbReference>
<dbReference type="PANTHER" id="PTHR10587:SF128">
    <property type="entry name" value="POLYSACCHARIDE DEACETYLASE PDAB-RELATED"/>
    <property type="match status" value="1"/>
</dbReference>
<name>A0A4R1Q364_9FIRM</name>
<dbReference type="InterPro" id="IPR011330">
    <property type="entry name" value="Glyco_hydro/deAcase_b/a-brl"/>
</dbReference>
<evidence type="ECO:0000313" key="4">
    <source>
        <dbReference type="Proteomes" id="UP000295063"/>
    </source>
</evidence>
<dbReference type="PANTHER" id="PTHR10587">
    <property type="entry name" value="GLYCOSYL TRANSFERASE-RELATED"/>
    <property type="match status" value="1"/>
</dbReference>
<keyword evidence="4" id="KW-1185">Reference proteome</keyword>
<gene>
    <name evidence="3" type="ORF">EV210_10283</name>
</gene>
<feature type="transmembrane region" description="Helical" evidence="1">
    <location>
        <begin position="12"/>
        <end position="31"/>
    </location>
</feature>
<proteinExistence type="predicted"/>
<evidence type="ECO:0000256" key="1">
    <source>
        <dbReference type="SAM" id="Phobius"/>
    </source>
</evidence>
<dbReference type="InterPro" id="IPR050248">
    <property type="entry name" value="Polysacc_deacetylase_ArnD"/>
</dbReference>
<dbReference type="GO" id="GO:0016810">
    <property type="term" value="F:hydrolase activity, acting on carbon-nitrogen (but not peptide) bonds"/>
    <property type="evidence" value="ECO:0007669"/>
    <property type="project" value="InterPro"/>
</dbReference>
<keyword evidence="1" id="KW-0812">Transmembrane</keyword>
<dbReference type="Proteomes" id="UP000295063">
    <property type="component" value="Unassembled WGS sequence"/>
</dbReference>
<dbReference type="InterPro" id="IPR002509">
    <property type="entry name" value="NODB_dom"/>
</dbReference>
<dbReference type="OrthoDB" id="62208at2"/>
<comment type="caution">
    <text evidence="3">The sequence shown here is derived from an EMBL/GenBank/DDBJ whole genome shotgun (WGS) entry which is preliminary data.</text>
</comment>
<dbReference type="Gene3D" id="3.20.20.370">
    <property type="entry name" value="Glycoside hydrolase/deacetylase"/>
    <property type="match status" value="1"/>
</dbReference>
<dbReference type="GO" id="GO:0005975">
    <property type="term" value="P:carbohydrate metabolic process"/>
    <property type="evidence" value="ECO:0007669"/>
    <property type="project" value="InterPro"/>
</dbReference>
<dbReference type="InterPro" id="IPR014132">
    <property type="entry name" value="PdaB-like"/>
</dbReference>
<dbReference type="SUPFAM" id="SSF88713">
    <property type="entry name" value="Glycoside hydrolase/deacetylase"/>
    <property type="match status" value="1"/>
</dbReference>
<keyword evidence="1" id="KW-0472">Membrane</keyword>
<reference evidence="3 4" key="1">
    <citation type="submission" date="2019-03" db="EMBL/GenBank/DDBJ databases">
        <title>Genomic Encyclopedia of Type Strains, Phase IV (KMG-IV): sequencing the most valuable type-strain genomes for metagenomic binning, comparative biology and taxonomic classification.</title>
        <authorList>
            <person name="Goeker M."/>
        </authorList>
    </citation>
    <scope>NUCLEOTIDE SEQUENCE [LARGE SCALE GENOMIC DNA]</scope>
    <source>
        <strain evidence="3 4">DSM 15969</strain>
    </source>
</reference>
<dbReference type="GO" id="GO:0016020">
    <property type="term" value="C:membrane"/>
    <property type="evidence" value="ECO:0007669"/>
    <property type="project" value="TreeGrafter"/>
</dbReference>
<sequence>MILDLRRLLSHRHIFFSIIGLFAISAVYVQVSDQINTSGPIAIAATRTDQKVVALTFDHSWGNKFTPSILDTLKKNDTKVTFFIMGPWAKKFPEVAQRMVADGHEIASHGFKHENYGDRTPEWVKEDLQKAHAQIKEVTGVDATLMRPPNGHYSQKSLQATQEIGYKTIIWNVDSLDWKNPGRDVIVDRIMKRLKPGAIILMHASDTPVQTAEALPILLEKIKAEGYQIVTVSELLNKYSEKGIQRH</sequence>
<evidence type="ECO:0000259" key="2">
    <source>
        <dbReference type="PROSITE" id="PS51677"/>
    </source>
</evidence>
<organism evidence="3 4">
    <name type="scientific">Anaerospora hongkongensis</name>
    <dbReference type="NCBI Taxonomy" id="244830"/>
    <lineage>
        <taxon>Bacteria</taxon>
        <taxon>Bacillati</taxon>
        <taxon>Bacillota</taxon>
        <taxon>Negativicutes</taxon>
        <taxon>Selenomonadales</taxon>
        <taxon>Sporomusaceae</taxon>
        <taxon>Anaerospora</taxon>
    </lineage>
</organism>